<keyword evidence="2" id="KW-1133">Transmembrane helix</keyword>
<dbReference type="Proteomes" id="UP000178908">
    <property type="component" value="Unassembled WGS sequence"/>
</dbReference>
<keyword evidence="2" id="KW-0472">Membrane</keyword>
<evidence type="ECO:0000256" key="2">
    <source>
        <dbReference type="SAM" id="Phobius"/>
    </source>
</evidence>
<evidence type="ECO:0000313" key="5">
    <source>
        <dbReference type="Proteomes" id="UP000178908"/>
    </source>
</evidence>
<evidence type="ECO:0000313" key="4">
    <source>
        <dbReference type="EMBL" id="OGN09769.1"/>
    </source>
</evidence>
<protein>
    <recommendedName>
        <fullName evidence="3">DUF8128 domain-containing protein</fullName>
    </recommendedName>
</protein>
<sequence>MDSFLLILDSFKTVFSLATYFWWVYLPILLYCFAYLALKNYTNLKYRLSLEWVLLEIRTPKEINKSLRAMDQIFTSLHGIYSVGLKWHAILFKGAMPEWFSFEIVGKAGETHFYIRTLSKYKNLVEAQVYAQYPDSEIFEVPDYVNEMPLYLPDDKYDLWGTELILNKEDAYPIRTYPDFEEKTTGPDVVKRIDPLASFSELFSTLHHEERIWIQIIANPVSDAWAKRGQAVIAKLMGIESPAQGDFLSNAVFAIDKAISQIGPTPTVDPDKKPEKKEEKKKVDMTPGKQDAIKAIEKSFDKLGYEAGIRFVYIGPKSDFHQAHVSGVAGAFKQFASQNLNGFKPNLRTLTFAKGLFKKSKLYNRKRILYQSIRERKLMTKRYVLNTEELATIFHFPDTAVKSPLLPRVEAKKGEPPVGLPLS</sequence>
<feature type="domain" description="DUF8128" evidence="3">
    <location>
        <begin position="35"/>
        <end position="403"/>
    </location>
</feature>
<dbReference type="InterPro" id="IPR058441">
    <property type="entry name" value="DUF8128"/>
</dbReference>
<feature type="compositionally biased region" description="Basic and acidic residues" evidence="1">
    <location>
        <begin position="269"/>
        <end position="284"/>
    </location>
</feature>
<feature type="region of interest" description="Disordered" evidence="1">
    <location>
        <begin position="264"/>
        <end position="288"/>
    </location>
</feature>
<dbReference type="Pfam" id="PF26449">
    <property type="entry name" value="DUF8128"/>
    <property type="match status" value="1"/>
</dbReference>
<gene>
    <name evidence="4" type="ORF">A3C61_01800</name>
</gene>
<reference evidence="4 5" key="1">
    <citation type="journal article" date="2016" name="Nat. Commun.">
        <title>Thousands of microbial genomes shed light on interconnected biogeochemical processes in an aquifer system.</title>
        <authorList>
            <person name="Anantharaman K."/>
            <person name="Brown C.T."/>
            <person name="Hug L.A."/>
            <person name="Sharon I."/>
            <person name="Castelle C.J."/>
            <person name="Probst A.J."/>
            <person name="Thomas B.C."/>
            <person name="Singh A."/>
            <person name="Wilkins M.J."/>
            <person name="Karaoz U."/>
            <person name="Brodie E.L."/>
            <person name="Williams K.H."/>
            <person name="Hubbard S.S."/>
            <person name="Banfield J.F."/>
        </authorList>
    </citation>
    <scope>NUCLEOTIDE SEQUENCE [LARGE SCALE GENOMIC DNA]</scope>
</reference>
<evidence type="ECO:0000256" key="1">
    <source>
        <dbReference type="SAM" id="MobiDB-lite"/>
    </source>
</evidence>
<dbReference type="EMBL" id="MGJO01000013">
    <property type="protein sequence ID" value="OGN09769.1"/>
    <property type="molecule type" value="Genomic_DNA"/>
</dbReference>
<organism evidence="4 5">
    <name type="scientific">Candidatus Yanofskybacteria bacterium RIFCSPHIGHO2_02_FULL_39_10</name>
    <dbReference type="NCBI Taxonomy" id="1802674"/>
    <lineage>
        <taxon>Bacteria</taxon>
        <taxon>Candidatus Yanofskyibacteriota</taxon>
    </lineage>
</organism>
<proteinExistence type="predicted"/>
<dbReference type="AlphaFoldDB" id="A0A1F8FBZ2"/>
<evidence type="ECO:0000259" key="3">
    <source>
        <dbReference type="Pfam" id="PF26449"/>
    </source>
</evidence>
<comment type="caution">
    <text evidence="4">The sequence shown here is derived from an EMBL/GenBank/DDBJ whole genome shotgun (WGS) entry which is preliminary data.</text>
</comment>
<feature type="transmembrane region" description="Helical" evidence="2">
    <location>
        <begin position="20"/>
        <end position="38"/>
    </location>
</feature>
<name>A0A1F8FBZ2_9BACT</name>
<accession>A0A1F8FBZ2</accession>
<keyword evidence="2" id="KW-0812">Transmembrane</keyword>